<dbReference type="AlphaFoldDB" id="A0A8E0RS81"/>
<dbReference type="GO" id="GO:0051082">
    <property type="term" value="F:unfolded protein binding"/>
    <property type="evidence" value="ECO:0007669"/>
    <property type="project" value="InterPro"/>
</dbReference>
<dbReference type="InterPro" id="IPR017998">
    <property type="entry name" value="Chaperone_TCP-1"/>
</dbReference>
<dbReference type="Gene3D" id="1.10.560.10">
    <property type="entry name" value="GroEL-like equatorial domain"/>
    <property type="match status" value="1"/>
</dbReference>
<dbReference type="InterPro" id="IPR002194">
    <property type="entry name" value="Chaperonin_TCP-1_CS"/>
</dbReference>
<organism evidence="6 7">
    <name type="scientific">Fasciolopsis buskii</name>
    <dbReference type="NCBI Taxonomy" id="27845"/>
    <lineage>
        <taxon>Eukaryota</taxon>
        <taxon>Metazoa</taxon>
        <taxon>Spiralia</taxon>
        <taxon>Lophotrochozoa</taxon>
        <taxon>Platyhelminthes</taxon>
        <taxon>Trematoda</taxon>
        <taxon>Digenea</taxon>
        <taxon>Plagiorchiida</taxon>
        <taxon>Echinostomata</taxon>
        <taxon>Echinostomatoidea</taxon>
        <taxon>Fasciolidae</taxon>
        <taxon>Fasciolopsis</taxon>
    </lineage>
</organism>
<comment type="similarity">
    <text evidence="1 5">Belongs to the TCP-1 chaperonin family.</text>
</comment>
<dbReference type="Proteomes" id="UP000728185">
    <property type="component" value="Unassembled WGS sequence"/>
</dbReference>
<keyword evidence="3 5" id="KW-0067">ATP-binding</keyword>
<dbReference type="EMBL" id="LUCM01009862">
    <property type="protein sequence ID" value="KAA0186266.1"/>
    <property type="molecule type" value="Genomic_DNA"/>
</dbReference>
<dbReference type="OrthoDB" id="496at2759"/>
<proteinExistence type="inferred from homology"/>
<keyword evidence="2 5" id="KW-0547">Nucleotide-binding</keyword>
<evidence type="ECO:0000256" key="5">
    <source>
        <dbReference type="RuleBase" id="RU004187"/>
    </source>
</evidence>
<gene>
    <name evidence="6" type="ORF">FBUS_00730</name>
</gene>
<dbReference type="InterPro" id="IPR027413">
    <property type="entry name" value="GROEL-like_equatorial_sf"/>
</dbReference>
<keyword evidence="7" id="KW-1185">Reference proteome</keyword>
<name>A0A8E0RS81_9TREM</name>
<keyword evidence="4 5" id="KW-0143">Chaperone</keyword>
<evidence type="ECO:0000313" key="7">
    <source>
        <dbReference type="Proteomes" id="UP000728185"/>
    </source>
</evidence>
<evidence type="ECO:0000256" key="4">
    <source>
        <dbReference type="ARBA" id="ARBA00023186"/>
    </source>
</evidence>
<protein>
    <submittedName>
        <fullName evidence="6">Chaperonin complex component TCP-1 beta subunit</fullName>
    </submittedName>
</protein>
<dbReference type="SUPFAM" id="SSF48592">
    <property type="entry name" value="GroEL equatorial domain-like"/>
    <property type="match status" value="1"/>
</dbReference>
<evidence type="ECO:0000256" key="1">
    <source>
        <dbReference type="ARBA" id="ARBA00008020"/>
    </source>
</evidence>
<dbReference type="PANTHER" id="PTHR11353">
    <property type="entry name" value="CHAPERONIN"/>
    <property type="match status" value="1"/>
</dbReference>
<evidence type="ECO:0000313" key="6">
    <source>
        <dbReference type="EMBL" id="KAA0186266.1"/>
    </source>
</evidence>
<accession>A0A8E0RS81</accession>
<reference evidence="6" key="1">
    <citation type="submission" date="2019-05" db="EMBL/GenBank/DDBJ databases">
        <title>Annotation for the trematode Fasciolopsis buski.</title>
        <authorList>
            <person name="Choi Y.-J."/>
        </authorList>
    </citation>
    <scope>NUCLEOTIDE SEQUENCE</scope>
    <source>
        <strain evidence="6">HT</strain>
        <tissue evidence="6">Whole worm</tissue>
    </source>
</reference>
<dbReference type="GO" id="GO:0140662">
    <property type="term" value="F:ATP-dependent protein folding chaperone"/>
    <property type="evidence" value="ECO:0007669"/>
    <property type="project" value="InterPro"/>
</dbReference>
<dbReference type="PROSITE" id="PS00751">
    <property type="entry name" value="TCP1_2"/>
    <property type="match status" value="1"/>
</dbReference>
<dbReference type="PRINTS" id="PR00304">
    <property type="entry name" value="TCOMPLEXTCP1"/>
</dbReference>
<evidence type="ECO:0000256" key="2">
    <source>
        <dbReference type="ARBA" id="ARBA00022741"/>
    </source>
</evidence>
<evidence type="ECO:0000256" key="3">
    <source>
        <dbReference type="ARBA" id="ARBA00022840"/>
    </source>
</evidence>
<dbReference type="PROSITE" id="PS00995">
    <property type="entry name" value="TCP1_3"/>
    <property type="match status" value="1"/>
</dbReference>
<dbReference type="GO" id="GO:0005524">
    <property type="term" value="F:ATP binding"/>
    <property type="evidence" value="ECO:0007669"/>
    <property type="project" value="UniProtKB-KW"/>
</dbReference>
<dbReference type="SUPFAM" id="SSF54849">
    <property type="entry name" value="GroEL-intermediate domain like"/>
    <property type="match status" value="1"/>
</dbReference>
<dbReference type="InterPro" id="IPR027410">
    <property type="entry name" value="TCP-1-like_intermed_sf"/>
</dbReference>
<comment type="caution">
    <text evidence="6">The sequence shown here is derived from an EMBL/GenBank/DDBJ whole genome shotgun (WGS) entry which is preliminary data.</text>
</comment>
<sequence length="194" mass="20949">MDKILLSSGDSVVVTNDGATILKSIGVDNPAAKILVEMSKVQDDEVGDGTTSVTVLAAELLREGEQLIASKLHPQTIVQGWREASKIAVAALDSVAVEHNKEMVASHSDPAFREKLMNIARTTLSSKLLHQHKEHFANLAVNAVLRLKGSGNLDAIQVRLLLTSVFCDSCIFVFVTTEVSLVFTLLSEKSLINE</sequence>
<dbReference type="Pfam" id="PF00118">
    <property type="entry name" value="Cpn60_TCP1"/>
    <property type="match status" value="1"/>
</dbReference>
<dbReference type="InterPro" id="IPR002423">
    <property type="entry name" value="Cpn60/GroEL/TCP-1"/>
</dbReference>
<dbReference type="Gene3D" id="3.30.260.10">
    <property type="entry name" value="TCP-1-like chaperonin intermediate domain"/>
    <property type="match status" value="1"/>
</dbReference>
<dbReference type="GO" id="GO:0016887">
    <property type="term" value="F:ATP hydrolysis activity"/>
    <property type="evidence" value="ECO:0007669"/>
    <property type="project" value="InterPro"/>
</dbReference>